<dbReference type="PANTHER" id="PTHR30425">
    <property type="entry name" value="PHOSPHATE TRANSPORT SYSTEM PERMEASE PROTEIN PST"/>
    <property type="match status" value="1"/>
</dbReference>
<dbReference type="Gene3D" id="1.10.3720.10">
    <property type="entry name" value="MetI-like"/>
    <property type="match status" value="1"/>
</dbReference>
<keyword evidence="5 10" id="KW-0592">Phosphate transport</keyword>
<feature type="transmembrane region" description="Helical" evidence="9">
    <location>
        <begin position="491"/>
        <end position="512"/>
    </location>
</feature>
<dbReference type="PANTHER" id="PTHR30425:SF1">
    <property type="entry name" value="PHOSPHATE TRANSPORT SYSTEM PERMEASE PROTEIN PSTC"/>
    <property type="match status" value="1"/>
</dbReference>
<evidence type="ECO:0000256" key="3">
    <source>
        <dbReference type="ARBA" id="ARBA00022448"/>
    </source>
</evidence>
<dbReference type="GO" id="GO:0005886">
    <property type="term" value="C:plasma membrane"/>
    <property type="evidence" value="ECO:0007669"/>
    <property type="project" value="UniProtKB-SubCell"/>
</dbReference>
<evidence type="ECO:0000256" key="5">
    <source>
        <dbReference type="ARBA" id="ARBA00022592"/>
    </source>
</evidence>
<feature type="transmembrane region" description="Helical" evidence="9">
    <location>
        <begin position="300"/>
        <end position="320"/>
    </location>
</feature>
<dbReference type="InterPro" id="IPR051124">
    <property type="entry name" value="Phosphate_Transport_Permease"/>
</dbReference>
<dbReference type="NCBIfam" id="TIGR02138">
    <property type="entry name" value="phosphate_pstC"/>
    <property type="match status" value="1"/>
</dbReference>
<dbReference type="InterPro" id="IPR035906">
    <property type="entry name" value="MetI-like_sf"/>
</dbReference>
<comment type="function">
    <text evidence="10">Part of the binding-protein-dependent transport system for phosphate; probably responsible for the translocation of the substrate across the membrane.</text>
</comment>
<keyword evidence="13" id="KW-1185">Reference proteome</keyword>
<feature type="transmembrane region" description="Helical" evidence="9">
    <location>
        <begin position="29"/>
        <end position="53"/>
    </location>
</feature>
<sequence>MGDKKSEFSGKSLSRSNRFQMMGLNSGDFIRYFFGGNAFVALLILGLITIFLFKEGAGFFGQYREDLKVYQRAGLQYVDIIGEQTGDYIALKQFYDKIRNDQIAIYYDEGKEFAEIKEKLADEFTFGQEFSAAGRPLERLLSEMRTIAKVTKDDYYANKSNLERRNNLIAAGKEDLAQNIPITDFTEEYWRERVAPLKAKFDEYLAITSEMEVQLAELEGEVPDATIEKFEKDVKRFRTLLPKFVEQYPVYVEKLQNWEQFEPVPMYRSVFAFLFGKRWLTGTSWQEFYGILPLLSGSFLIAVIAIAISVPFSVGAAIYVNQIATKKEQNFIKPYIEFIEALPSIVLGFFGIVVFGEVLQNLLGLEQRLNAFVAGVLLALMAVPTIFTLTEDAINNVPRAFKESSFAMGATSLQTTIRVIVPTALSGIISACLLGFGRVIGETMVVLLVAGNRIKIPDLGLGPAVIFEPVHTMTGIIAQELPEVVNGSLHYRALFMVGIVLFFIALLINFIAQKVVKRFKVSAD</sequence>
<comment type="caution">
    <text evidence="12">The sequence shown here is derived from an EMBL/GenBank/DDBJ whole genome shotgun (WGS) entry which is preliminary data.</text>
</comment>
<keyword evidence="6 9" id="KW-0812">Transmembrane</keyword>
<keyword evidence="8 9" id="KW-0472">Membrane</keyword>
<gene>
    <name evidence="12" type="primary">pstC</name>
    <name evidence="12" type="ORF">H5P30_19140</name>
</gene>
<accession>A0A7X1B3U0</accession>
<dbReference type="EMBL" id="JACHVA010000134">
    <property type="protein sequence ID" value="MBC2603900.1"/>
    <property type="molecule type" value="Genomic_DNA"/>
</dbReference>
<dbReference type="PROSITE" id="PS50928">
    <property type="entry name" value="ABC_TM1"/>
    <property type="match status" value="1"/>
</dbReference>
<reference evidence="12 13" key="1">
    <citation type="submission" date="2020-07" db="EMBL/GenBank/DDBJ databases">
        <authorList>
            <person name="Feng X."/>
        </authorList>
    </citation>
    <scope>NUCLEOTIDE SEQUENCE [LARGE SCALE GENOMIC DNA]</scope>
    <source>
        <strain evidence="12 13">JCM14086</strain>
    </source>
</reference>
<feature type="domain" description="ABC transmembrane type-1" evidence="11">
    <location>
        <begin position="295"/>
        <end position="512"/>
    </location>
</feature>
<evidence type="ECO:0000256" key="9">
    <source>
        <dbReference type="RuleBase" id="RU363032"/>
    </source>
</evidence>
<evidence type="ECO:0000256" key="1">
    <source>
        <dbReference type="ARBA" id="ARBA00004651"/>
    </source>
</evidence>
<dbReference type="Proteomes" id="UP000525652">
    <property type="component" value="Unassembled WGS sequence"/>
</dbReference>
<keyword evidence="7 9" id="KW-1133">Transmembrane helix</keyword>
<dbReference type="GO" id="GO:0005315">
    <property type="term" value="F:phosphate transmembrane transporter activity"/>
    <property type="evidence" value="ECO:0007669"/>
    <property type="project" value="InterPro"/>
</dbReference>
<comment type="similarity">
    <text evidence="2 10">Belongs to the binding-protein-dependent transport system permease family. CysTW subfamily.</text>
</comment>
<dbReference type="AlphaFoldDB" id="A0A7X1B3U0"/>
<proteinExistence type="inferred from homology"/>
<evidence type="ECO:0000256" key="2">
    <source>
        <dbReference type="ARBA" id="ARBA00007069"/>
    </source>
</evidence>
<name>A0A7X1B3U0_9BACT</name>
<evidence type="ECO:0000256" key="10">
    <source>
        <dbReference type="RuleBase" id="RU363054"/>
    </source>
</evidence>
<evidence type="ECO:0000313" key="12">
    <source>
        <dbReference type="EMBL" id="MBC2603900.1"/>
    </source>
</evidence>
<evidence type="ECO:0000259" key="11">
    <source>
        <dbReference type="PROSITE" id="PS50928"/>
    </source>
</evidence>
<dbReference type="SUPFAM" id="SSF161098">
    <property type="entry name" value="MetI-like"/>
    <property type="match status" value="1"/>
</dbReference>
<organism evidence="12 13">
    <name type="scientific">Puniceicoccus vermicola</name>
    <dbReference type="NCBI Taxonomy" id="388746"/>
    <lineage>
        <taxon>Bacteria</taxon>
        <taxon>Pseudomonadati</taxon>
        <taxon>Verrucomicrobiota</taxon>
        <taxon>Opitutia</taxon>
        <taxon>Puniceicoccales</taxon>
        <taxon>Puniceicoccaceae</taxon>
        <taxon>Puniceicoccus</taxon>
    </lineage>
</organism>
<dbReference type="RefSeq" id="WP_185694518.1">
    <property type="nucleotide sequence ID" value="NZ_JACHVA010000134.1"/>
</dbReference>
<feature type="transmembrane region" description="Helical" evidence="9">
    <location>
        <begin position="371"/>
        <end position="394"/>
    </location>
</feature>
<dbReference type="CDD" id="cd06261">
    <property type="entry name" value="TM_PBP2"/>
    <property type="match status" value="1"/>
</dbReference>
<dbReference type="InterPro" id="IPR000515">
    <property type="entry name" value="MetI-like"/>
</dbReference>
<evidence type="ECO:0000256" key="7">
    <source>
        <dbReference type="ARBA" id="ARBA00022989"/>
    </source>
</evidence>
<dbReference type="Pfam" id="PF00528">
    <property type="entry name" value="BPD_transp_1"/>
    <property type="match status" value="1"/>
</dbReference>
<dbReference type="GO" id="GO:0006817">
    <property type="term" value="P:phosphate ion transport"/>
    <property type="evidence" value="ECO:0007669"/>
    <property type="project" value="UniProtKB-KW"/>
</dbReference>
<dbReference type="InterPro" id="IPR011864">
    <property type="entry name" value="Phosphate_PstC"/>
</dbReference>
<protein>
    <recommendedName>
        <fullName evidence="10">Phosphate transport system permease protein</fullName>
    </recommendedName>
</protein>
<evidence type="ECO:0000256" key="6">
    <source>
        <dbReference type="ARBA" id="ARBA00022692"/>
    </source>
</evidence>
<feature type="transmembrane region" description="Helical" evidence="9">
    <location>
        <begin position="415"/>
        <end position="436"/>
    </location>
</feature>
<evidence type="ECO:0000256" key="4">
    <source>
        <dbReference type="ARBA" id="ARBA00022475"/>
    </source>
</evidence>
<comment type="subcellular location">
    <subcellularLocation>
        <location evidence="1 9">Cell membrane</location>
        <topology evidence="1 9">Multi-pass membrane protein</topology>
    </subcellularLocation>
</comment>
<evidence type="ECO:0000256" key="8">
    <source>
        <dbReference type="ARBA" id="ARBA00023136"/>
    </source>
</evidence>
<feature type="transmembrane region" description="Helical" evidence="9">
    <location>
        <begin position="341"/>
        <end position="359"/>
    </location>
</feature>
<keyword evidence="3 9" id="KW-0813">Transport</keyword>
<keyword evidence="4 10" id="KW-1003">Cell membrane</keyword>
<evidence type="ECO:0000313" key="13">
    <source>
        <dbReference type="Proteomes" id="UP000525652"/>
    </source>
</evidence>